<dbReference type="AlphaFoldDB" id="A0A829Y9S3"/>
<name>A0A829Y9S3_9GAMM</name>
<dbReference type="GO" id="GO:0004045">
    <property type="term" value="F:peptidyl-tRNA hydrolase activity"/>
    <property type="evidence" value="ECO:0007669"/>
    <property type="project" value="UniProtKB-UniRule"/>
</dbReference>
<feature type="binding site" evidence="7">
    <location>
        <position position="72"/>
    </location>
    <ligand>
        <name>tRNA</name>
        <dbReference type="ChEBI" id="CHEBI:17843"/>
    </ligand>
</feature>
<dbReference type="Pfam" id="PF01195">
    <property type="entry name" value="Pept_tRNA_hydro"/>
    <property type="match status" value="1"/>
</dbReference>
<dbReference type="InterPro" id="IPR001328">
    <property type="entry name" value="Pept_tRNA_hydro"/>
</dbReference>
<comment type="subcellular location">
    <subcellularLocation>
        <location evidence="7">Cytoplasm</location>
    </subcellularLocation>
</comment>
<comment type="function">
    <text evidence="7">Catalyzes the release of premature peptidyl moieties from peptidyl-tRNA molecules trapped in stalled 50S ribosomal subunits, and thus maintains levels of free tRNAs and 50S ribosomes.</text>
</comment>
<dbReference type="EMBL" id="BLJN01000001">
    <property type="protein sequence ID" value="GFE79608.1"/>
    <property type="molecule type" value="Genomic_DNA"/>
</dbReference>
<dbReference type="GO" id="GO:0000049">
    <property type="term" value="F:tRNA binding"/>
    <property type="evidence" value="ECO:0007669"/>
    <property type="project" value="UniProtKB-UniRule"/>
</dbReference>
<dbReference type="GO" id="GO:0005737">
    <property type="term" value="C:cytoplasm"/>
    <property type="evidence" value="ECO:0007669"/>
    <property type="project" value="UniProtKB-SubCell"/>
</dbReference>
<evidence type="ECO:0000256" key="4">
    <source>
        <dbReference type="ARBA" id="ARBA00022884"/>
    </source>
</evidence>
<comment type="catalytic activity">
    <reaction evidence="7 8">
        <text>an N-acyl-L-alpha-aminoacyl-tRNA + H2O = an N-acyl-L-amino acid + a tRNA + H(+)</text>
        <dbReference type="Rhea" id="RHEA:54448"/>
        <dbReference type="Rhea" id="RHEA-COMP:10123"/>
        <dbReference type="Rhea" id="RHEA-COMP:13883"/>
        <dbReference type="ChEBI" id="CHEBI:15377"/>
        <dbReference type="ChEBI" id="CHEBI:15378"/>
        <dbReference type="ChEBI" id="CHEBI:59874"/>
        <dbReference type="ChEBI" id="CHEBI:78442"/>
        <dbReference type="ChEBI" id="CHEBI:138191"/>
        <dbReference type="EC" id="3.1.1.29"/>
    </reaction>
</comment>
<organism evidence="10 11">
    <name type="scientific">Steroidobacter agaridevorans</name>
    <dbReference type="NCBI Taxonomy" id="2695856"/>
    <lineage>
        <taxon>Bacteria</taxon>
        <taxon>Pseudomonadati</taxon>
        <taxon>Pseudomonadota</taxon>
        <taxon>Gammaproteobacteria</taxon>
        <taxon>Steroidobacterales</taxon>
        <taxon>Steroidobacteraceae</taxon>
        <taxon>Steroidobacter</taxon>
    </lineage>
</organism>
<dbReference type="PANTHER" id="PTHR17224">
    <property type="entry name" value="PEPTIDYL-TRNA HYDROLASE"/>
    <property type="match status" value="1"/>
</dbReference>
<feature type="site" description="Discriminates between blocked and unblocked aminoacyl-tRNA" evidence="7">
    <location>
        <position position="14"/>
    </location>
</feature>
<proteinExistence type="inferred from homology"/>
<evidence type="ECO:0000256" key="8">
    <source>
        <dbReference type="RuleBase" id="RU000673"/>
    </source>
</evidence>
<comment type="subunit">
    <text evidence="7">Monomer.</text>
</comment>
<dbReference type="EC" id="3.1.1.29" evidence="1 7"/>
<feature type="active site" description="Proton acceptor" evidence="7">
    <location>
        <position position="24"/>
    </location>
</feature>
<dbReference type="GO" id="GO:0072344">
    <property type="term" value="P:rescue of stalled ribosome"/>
    <property type="evidence" value="ECO:0007669"/>
    <property type="project" value="UniProtKB-UniRule"/>
</dbReference>
<accession>A0A829Y9S3</accession>
<evidence type="ECO:0000256" key="5">
    <source>
        <dbReference type="ARBA" id="ARBA00038063"/>
    </source>
</evidence>
<dbReference type="GO" id="GO:0006515">
    <property type="term" value="P:protein quality control for misfolded or incompletely synthesized proteins"/>
    <property type="evidence" value="ECO:0007669"/>
    <property type="project" value="UniProtKB-UniRule"/>
</dbReference>
<gene>
    <name evidence="7 10" type="primary">pth</name>
    <name evidence="10" type="ORF">GCM10011487_16080</name>
</gene>
<dbReference type="PANTHER" id="PTHR17224:SF1">
    <property type="entry name" value="PEPTIDYL-TRNA HYDROLASE"/>
    <property type="match status" value="1"/>
</dbReference>
<evidence type="ECO:0000256" key="3">
    <source>
        <dbReference type="ARBA" id="ARBA00022801"/>
    </source>
</evidence>
<evidence type="ECO:0000256" key="1">
    <source>
        <dbReference type="ARBA" id="ARBA00013260"/>
    </source>
</evidence>
<feature type="site" description="Stabilizes the basic form of H active site to accept a proton" evidence="7">
    <location>
        <position position="97"/>
    </location>
</feature>
<feature type="binding site" evidence="7">
    <location>
        <position position="19"/>
    </location>
    <ligand>
        <name>tRNA</name>
        <dbReference type="ChEBI" id="CHEBI:17843"/>
    </ligand>
</feature>
<dbReference type="CDD" id="cd00462">
    <property type="entry name" value="PTH"/>
    <property type="match status" value="1"/>
</dbReference>
<evidence type="ECO:0000256" key="6">
    <source>
        <dbReference type="ARBA" id="ARBA00050038"/>
    </source>
</evidence>
<dbReference type="PROSITE" id="PS01196">
    <property type="entry name" value="PEPT_TRNA_HYDROL_2"/>
    <property type="match status" value="1"/>
</dbReference>
<evidence type="ECO:0000313" key="11">
    <source>
        <dbReference type="Proteomes" id="UP000445000"/>
    </source>
</evidence>
<dbReference type="PROSITE" id="PS01195">
    <property type="entry name" value="PEPT_TRNA_HYDROL_1"/>
    <property type="match status" value="1"/>
</dbReference>
<feature type="binding site" evidence="7">
    <location>
        <position position="70"/>
    </location>
    <ligand>
        <name>tRNA</name>
        <dbReference type="ChEBI" id="CHEBI:17843"/>
    </ligand>
</feature>
<keyword evidence="11" id="KW-1185">Reference proteome</keyword>
<protein>
    <recommendedName>
        <fullName evidence="6 7">Peptidyl-tRNA hydrolase</fullName>
        <shortName evidence="7">Pth</shortName>
        <ecNumber evidence="1 7">3.1.1.29</ecNumber>
    </recommendedName>
</protein>
<feature type="binding site" evidence="7">
    <location>
        <position position="118"/>
    </location>
    <ligand>
        <name>tRNA</name>
        <dbReference type="ChEBI" id="CHEBI:17843"/>
    </ligand>
</feature>
<evidence type="ECO:0000313" key="10">
    <source>
        <dbReference type="EMBL" id="GFE79608.1"/>
    </source>
</evidence>
<dbReference type="RefSeq" id="WP_161811259.1">
    <property type="nucleotide sequence ID" value="NZ_BLJN01000001.1"/>
</dbReference>
<comment type="function">
    <text evidence="7">Hydrolyzes ribosome-free peptidyl-tRNAs (with 1 or more amino acids incorporated), which drop off the ribosome during protein synthesis, or as a result of ribosome stalling.</text>
</comment>
<evidence type="ECO:0000256" key="2">
    <source>
        <dbReference type="ARBA" id="ARBA00022555"/>
    </source>
</evidence>
<keyword evidence="4 7" id="KW-0694">RNA-binding</keyword>
<comment type="similarity">
    <text evidence="5 7 9">Belongs to the PTH family.</text>
</comment>
<dbReference type="InterPro" id="IPR018171">
    <property type="entry name" value="Pept_tRNA_hydro_CS"/>
</dbReference>
<keyword evidence="7" id="KW-0963">Cytoplasm</keyword>
<keyword evidence="3 7" id="KW-0378">Hydrolase</keyword>
<evidence type="ECO:0000256" key="7">
    <source>
        <dbReference type="HAMAP-Rule" id="MF_00083"/>
    </source>
</evidence>
<dbReference type="FunFam" id="3.40.50.1470:FF:000001">
    <property type="entry name" value="Peptidyl-tRNA hydrolase"/>
    <property type="match status" value="1"/>
</dbReference>
<dbReference type="Gene3D" id="3.40.50.1470">
    <property type="entry name" value="Peptidyl-tRNA hydrolase"/>
    <property type="match status" value="1"/>
</dbReference>
<evidence type="ECO:0000256" key="9">
    <source>
        <dbReference type="RuleBase" id="RU004320"/>
    </source>
</evidence>
<dbReference type="SUPFAM" id="SSF53178">
    <property type="entry name" value="Peptidyl-tRNA hydrolase-like"/>
    <property type="match status" value="1"/>
</dbReference>
<dbReference type="HAMAP" id="MF_00083">
    <property type="entry name" value="Pept_tRNA_hydro_bact"/>
    <property type="match status" value="1"/>
</dbReference>
<sequence>MSGTHLKIIVGLGNPGPEHLLTRHNAGFWFVDALAAKLGGTFRSHAKFHGDICRVQYCGQDITLLKPSTYMNRSGLAIRALADYIKVEPAEILVVHDELDLPVGDVRFKLGGGAGGHNGLRDTTTHMGPDYWRLRIGVGHPGDKSQVIDYVLRRAPKDEEEKILASIDQALQALPTFLEQGPERAMNGLHSKK</sequence>
<dbReference type="NCBIfam" id="TIGR00447">
    <property type="entry name" value="pth"/>
    <property type="match status" value="1"/>
</dbReference>
<dbReference type="InterPro" id="IPR036416">
    <property type="entry name" value="Pept_tRNA_hydro_sf"/>
</dbReference>
<reference evidence="11" key="1">
    <citation type="submission" date="2020-01" db="EMBL/GenBank/DDBJ databases">
        <title>'Steroidobacter agaridevorans' sp. nov., agar-degrading bacteria isolated from rhizosphere soils.</title>
        <authorList>
            <person name="Ikenaga M."/>
            <person name="Kataoka M."/>
            <person name="Murouchi A."/>
            <person name="Katsuragi S."/>
            <person name="Sakai M."/>
        </authorList>
    </citation>
    <scope>NUCLEOTIDE SEQUENCE [LARGE SCALE GENOMIC DNA]</scope>
    <source>
        <strain evidence="11">YU21-B</strain>
    </source>
</reference>
<dbReference type="Proteomes" id="UP000445000">
    <property type="component" value="Unassembled WGS sequence"/>
</dbReference>
<comment type="caution">
    <text evidence="10">The sequence shown here is derived from an EMBL/GenBank/DDBJ whole genome shotgun (WGS) entry which is preliminary data.</text>
</comment>
<keyword evidence="2 7" id="KW-0820">tRNA-binding</keyword>